<gene>
    <name evidence="5" type="ORF">RR46_04071</name>
</gene>
<name>A0A194QJ48_PAPXU</name>
<dbReference type="GO" id="GO:0071897">
    <property type="term" value="P:DNA biosynthetic process"/>
    <property type="evidence" value="ECO:0007669"/>
    <property type="project" value="UniProtKB-ARBA"/>
</dbReference>
<evidence type="ECO:0000256" key="1">
    <source>
        <dbReference type="ARBA" id="ARBA00022801"/>
    </source>
</evidence>
<dbReference type="PANTHER" id="PTHR47331">
    <property type="entry name" value="PHD-TYPE DOMAIN-CONTAINING PROTEIN"/>
    <property type="match status" value="1"/>
</dbReference>
<dbReference type="InterPro" id="IPR008737">
    <property type="entry name" value="DUF1758"/>
</dbReference>
<dbReference type="Pfam" id="PF18701">
    <property type="entry name" value="DUF5641"/>
    <property type="match status" value="1"/>
</dbReference>
<dbReference type="GO" id="GO:0042575">
    <property type="term" value="C:DNA polymerase complex"/>
    <property type="evidence" value="ECO:0007669"/>
    <property type="project" value="UniProtKB-ARBA"/>
</dbReference>
<dbReference type="InterPro" id="IPR043502">
    <property type="entry name" value="DNA/RNA_pol_sf"/>
</dbReference>
<keyword evidence="2" id="KW-0175">Coiled coil</keyword>
<sequence length="1696" mass="193964">MKLSRIEALFIEFEELQNQIEFLNISNQEIELTTRDIFEQDFDHYISLAQNMIKTYSTSKSANCEIHSSSSNHSNNSCQHNDNYETLGFKLPIIKIPSFDGTYFKWLEFKETFSSLVHENSKIKNIHKFHYLNSYLEGEAARVISNLEVSDQNYSQAWQLLCERFDNKRQLINNHLKSLFNFEYVRETDKSLRFITDHITKNLRALSTLGLPTDKWDVLIIYIVTAKLDSATSFKWEEHRNNLSDIPTLSDFFTFLRKRADILEIVHRNKQEKQNKIKYTNSTAPYNKMQTKSFVVTSKDTVSNSNKTFECAHCKGNHRLYECYSFKAKSPEDRNSIVASLKLCKNCLRSGHVADNCKLPGSCRSCKKRHNSLLHIIKECENSSNSVPPDQSVVMSVLSSTEVLLCTAKVLVSNPITNKSITVRALLDCGSQSSFITESVQQKLNLTPQPSNVNILGIGNAQVNLNTKRCILRLQSNNSSFNVTMSCLVLPIISSNLPKISFDYKDINLPKLELADPSFNEPSPIDMLIGADLFWDLIGSEQRRLGDQTKTPNLRSSKLGWLVAGPLPNLPKNSIPNNLSICNFCLKDDNFPNNLSIDQHENYNFEEALSRFWELESFPHNKPLTQEEKLCEQHFLSTTTRLSDGRFCVSLPLRDDRDCLGDSYQLAKKRFLNLEARFRRQPELKKAYSDFIREYAELGHLNESKIPKPINSFFLPHHPVIREKSESTKLRVVFDASARSTSGLSVNDLQMIGPTIQDSLFNILIRFRQYKYILSGDIEKMYRQVSLRESDRDLQLILWRENENDPLRTLRLNTVTYGFSSASFLSTRCIWQLGEECDDDKIKNIIQQDFYCDDLLTGSDSVAELRHIQRAVSDELTKGCFHLRKYRSNVPELFMSDSINPEEGNLIISNSTSTLGIGWSPSSDELNFQVNFSPPENITKRSILSTTFKIFDPLGLLSLCTIKPKILIQKLWLLKIGWDDEIPQDILATWLKFSNQLHYISSLKVPRLVLIQNSKIVEMHCFCDASQQAYGACIYIKSIDSNNKVQVNLITAKARVSPLKATTIPRLELCAALLGAQLSNSVTKALRRSVDRHIYWTDSSVVLGWLRSPNKTKTFVANRVAAIGELTQLSQWRHVPTTENPADLASRGIDPRNIVSCHLWWHGPSFLLQPDHLWPQEISPVFDLPELKTVSTLSAEIITTSPVIDFKRFSKFRTLQRTYARVIRFLHNCRNPNNKLTGCLDVDELNKSLQFIITQAQNESFSNEIIRLKSKKSLSTKSSLSSLNPFLDSDGLLRAGGRIDSSAYSYDKRHPIILKSEHLLTKLLFQNEHERLLHAGPQHVLASIRDRYWPLGGRNLARKVTRNCLVCRRFKGTTMSNIMGDMPNERVEPDFPFNTVGTDFAGPFLISDRKGRGCKITKCYLCIFICFRYKCVHLEAVSELSKDAFILTLKRFIARRGLPKLIYCDNGRNFVAASKEISSFLQSNIDTIYDYAALRGIDFKFSPAYAPHFNGLAEAGVKSAKFHIRRVLGNSHLTFEELTSLFAQIEAILNSRPLCPLSPSPNDFQPLTPAHFLIGRPLTSLPSPSFLDCNAYRLSRFQHLEQIRQHFWKRWTNEYIAELQQRSKWRAESRHLKIDDLVLVKEDNAPPLCWRLGRVNRLYPGPDDVPRVADVVTSQGTVRRALNRLCLLPTSEEDLS</sequence>
<dbReference type="CDD" id="cd00303">
    <property type="entry name" value="retropepsin_like"/>
    <property type="match status" value="1"/>
</dbReference>
<accession>A0A194QJ48</accession>
<dbReference type="InterPro" id="IPR005312">
    <property type="entry name" value="DUF1759"/>
</dbReference>
<reference evidence="5 6" key="1">
    <citation type="journal article" date="2015" name="Nat. Commun.">
        <title>Outbred genome sequencing and CRISPR/Cas9 gene editing in butterflies.</title>
        <authorList>
            <person name="Li X."/>
            <person name="Fan D."/>
            <person name="Zhang W."/>
            <person name="Liu G."/>
            <person name="Zhang L."/>
            <person name="Zhao L."/>
            <person name="Fang X."/>
            <person name="Chen L."/>
            <person name="Dong Y."/>
            <person name="Chen Y."/>
            <person name="Ding Y."/>
            <person name="Zhao R."/>
            <person name="Feng M."/>
            <person name="Zhu Y."/>
            <person name="Feng Y."/>
            <person name="Jiang X."/>
            <person name="Zhu D."/>
            <person name="Xiang H."/>
            <person name="Feng X."/>
            <person name="Li S."/>
            <person name="Wang J."/>
            <person name="Zhang G."/>
            <person name="Kronforst M.R."/>
            <person name="Wang W."/>
        </authorList>
    </citation>
    <scope>NUCLEOTIDE SEQUENCE [LARGE SCALE GENOMIC DNA]</scope>
    <source>
        <strain evidence="5">Ya'a_city_454_Px</strain>
        <tissue evidence="5">Whole body</tissue>
    </source>
</reference>
<feature type="coiled-coil region" evidence="2">
    <location>
        <begin position="6"/>
        <end position="33"/>
    </location>
</feature>
<organism evidence="5 6">
    <name type="scientific">Papilio xuthus</name>
    <name type="common">Asian swallowtail butterfly</name>
    <dbReference type="NCBI Taxonomy" id="66420"/>
    <lineage>
        <taxon>Eukaryota</taxon>
        <taxon>Metazoa</taxon>
        <taxon>Ecdysozoa</taxon>
        <taxon>Arthropoda</taxon>
        <taxon>Hexapoda</taxon>
        <taxon>Insecta</taxon>
        <taxon>Pterygota</taxon>
        <taxon>Neoptera</taxon>
        <taxon>Endopterygota</taxon>
        <taxon>Lepidoptera</taxon>
        <taxon>Glossata</taxon>
        <taxon>Ditrysia</taxon>
        <taxon>Papilionoidea</taxon>
        <taxon>Papilionidae</taxon>
        <taxon>Papilioninae</taxon>
        <taxon>Papilio</taxon>
    </lineage>
</organism>
<dbReference type="SUPFAM" id="SSF56672">
    <property type="entry name" value="DNA/RNA polymerases"/>
    <property type="match status" value="1"/>
</dbReference>
<dbReference type="Pfam" id="PF05380">
    <property type="entry name" value="Peptidase_A17"/>
    <property type="match status" value="1"/>
</dbReference>
<dbReference type="GO" id="GO:0015074">
    <property type="term" value="P:DNA integration"/>
    <property type="evidence" value="ECO:0007669"/>
    <property type="project" value="InterPro"/>
</dbReference>
<evidence type="ECO:0000256" key="2">
    <source>
        <dbReference type="SAM" id="Coils"/>
    </source>
</evidence>
<dbReference type="InterPro" id="IPR021109">
    <property type="entry name" value="Peptidase_aspartic_dom_sf"/>
</dbReference>
<dbReference type="SUPFAM" id="SSF53098">
    <property type="entry name" value="Ribonuclease H-like"/>
    <property type="match status" value="1"/>
</dbReference>
<dbReference type="CDD" id="cd01644">
    <property type="entry name" value="RT_pepA17"/>
    <property type="match status" value="1"/>
</dbReference>
<dbReference type="InterPro" id="IPR001584">
    <property type="entry name" value="Integrase_cat-core"/>
</dbReference>
<evidence type="ECO:0000259" key="3">
    <source>
        <dbReference type="PROSITE" id="PS50175"/>
    </source>
</evidence>
<keyword evidence="1" id="KW-0378">Hydrolase</keyword>
<feature type="domain" description="Integrase catalytic" evidence="4">
    <location>
        <begin position="1388"/>
        <end position="1577"/>
    </location>
</feature>
<dbReference type="InterPro" id="IPR041588">
    <property type="entry name" value="Integrase_H2C2"/>
</dbReference>
<dbReference type="InterPro" id="IPR001995">
    <property type="entry name" value="Peptidase_A2_cat"/>
</dbReference>
<dbReference type="Pfam" id="PF17921">
    <property type="entry name" value="Integrase_H2C2"/>
    <property type="match status" value="1"/>
</dbReference>
<evidence type="ECO:0000313" key="5">
    <source>
        <dbReference type="EMBL" id="KPJ04955.1"/>
    </source>
</evidence>
<evidence type="ECO:0000259" key="4">
    <source>
        <dbReference type="PROSITE" id="PS50994"/>
    </source>
</evidence>
<dbReference type="PROSITE" id="PS50994">
    <property type="entry name" value="INTEGRASE"/>
    <property type="match status" value="1"/>
</dbReference>
<dbReference type="EMBL" id="KQ458793">
    <property type="protein sequence ID" value="KPJ04955.1"/>
    <property type="molecule type" value="Genomic_DNA"/>
</dbReference>
<dbReference type="Gene3D" id="3.30.420.10">
    <property type="entry name" value="Ribonuclease H-like superfamily/Ribonuclease H"/>
    <property type="match status" value="1"/>
</dbReference>
<dbReference type="GO" id="GO:0003676">
    <property type="term" value="F:nucleic acid binding"/>
    <property type="evidence" value="ECO:0007669"/>
    <property type="project" value="InterPro"/>
</dbReference>
<dbReference type="STRING" id="66420.A0A194QJ48"/>
<dbReference type="Pfam" id="PF05585">
    <property type="entry name" value="DUF1758"/>
    <property type="match status" value="1"/>
</dbReference>
<dbReference type="Pfam" id="PF03564">
    <property type="entry name" value="DUF1759"/>
    <property type="match status" value="1"/>
</dbReference>
<dbReference type="PANTHER" id="PTHR47331:SF5">
    <property type="entry name" value="RIBONUCLEASE H"/>
    <property type="match status" value="1"/>
</dbReference>
<dbReference type="GO" id="GO:0004190">
    <property type="term" value="F:aspartic-type endopeptidase activity"/>
    <property type="evidence" value="ECO:0007669"/>
    <property type="project" value="InterPro"/>
</dbReference>
<dbReference type="InterPro" id="IPR008042">
    <property type="entry name" value="Retrotrans_Pao"/>
</dbReference>
<dbReference type="Proteomes" id="UP000053268">
    <property type="component" value="Unassembled WGS sequence"/>
</dbReference>
<dbReference type="GO" id="GO:0006508">
    <property type="term" value="P:proteolysis"/>
    <property type="evidence" value="ECO:0007669"/>
    <property type="project" value="InterPro"/>
</dbReference>
<keyword evidence="6" id="KW-1185">Reference proteome</keyword>
<feature type="domain" description="Peptidase A2" evidence="3">
    <location>
        <begin position="423"/>
        <end position="507"/>
    </location>
</feature>
<dbReference type="PROSITE" id="PS50175">
    <property type="entry name" value="ASP_PROT_RETROV"/>
    <property type="match status" value="1"/>
</dbReference>
<evidence type="ECO:0000313" key="6">
    <source>
        <dbReference type="Proteomes" id="UP000053268"/>
    </source>
</evidence>
<dbReference type="InterPro" id="IPR040676">
    <property type="entry name" value="DUF5641"/>
</dbReference>
<dbReference type="InterPro" id="IPR036397">
    <property type="entry name" value="RNaseH_sf"/>
</dbReference>
<proteinExistence type="predicted"/>
<dbReference type="InterPro" id="IPR012337">
    <property type="entry name" value="RNaseH-like_sf"/>
</dbReference>
<protein>
    <submittedName>
        <fullName evidence="5">Uncharacterized protein</fullName>
    </submittedName>
</protein>
<dbReference type="Gene3D" id="2.40.70.10">
    <property type="entry name" value="Acid Proteases"/>
    <property type="match status" value="1"/>
</dbReference>